<name>A0ABX2T8N9_9PROT</name>
<dbReference type="EMBL" id="JABFDB010000008">
    <property type="protein sequence ID" value="NYZ20696.1"/>
    <property type="molecule type" value="Genomic_DNA"/>
</dbReference>
<comment type="caution">
    <text evidence="1">The sequence shown here is derived from an EMBL/GenBank/DDBJ whole genome shotgun (WGS) entry which is preliminary data.</text>
</comment>
<sequence length="235" mass="25119">MLVISHTQMGAFERGAEDGFLERLRGHLARRHPAFLPRFPRPVQTLILARMTERARSRGATWESSIALYCDLMEGVAPNFDAVPEIASAIGPPDRGADERIAALAERVPAQAWARAEAGRDELALYAPVGLDDASPAERLAAALPLVLWDSVTADGAVAAAERALALAARHGFAEHAGGLADAGLALAGWQALYGSTPAARSASWLRDVSDPGRPAAERLALLRLRIMLDHGRRV</sequence>
<protein>
    <submittedName>
        <fullName evidence="1">Uncharacterized protein</fullName>
    </submittedName>
</protein>
<keyword evidence="2" id="KW-1185">Reference proteome</keyword>
<evidence type="ECO:0000313" key="2">
    <source>
        <dbReference type="Proteomes" id="UP000584642"/>
    </source>
</evidence>
<dbReference type="RefSeq" id="WP_180282455.1">
    <property type="nucleotide sequence ID" value="NZ_JABFDB010000008.1"/>
</dbReference>
<accession>A0ABX2T8N9</accession>
<reference evidence="1 2" key="1">
    <citation type="submission" date="2020-05" db="EMBL/GenBank/DDBJ databases">
        <title>Azospirillum oleiclasticum sp. nov, a nitrogen-fixing and heavy crude oil-emulsifying bacterium isolated from the crude oil of Yumen Oilfield.</title>
        <authorList>
            <person name="Wu D."/>
            <person name="Cai M."/>
            <person name="Zhang X."/>
        </authorList>
    </citation>
    <scope>NUCLEOTIDE SEQUENCE [LARGE SCALE GENOMIC DNA]</scope>
    <source>
        <strain evidence="1 2">ROY-1-1-2</strain>
    </source>
</reference>
<dbReference type="Proteomes" id="UP000584642">
    <property type="component" value="Unassembled WGS sequence"/>
</dbReference>
<evidence type="ECO:0000313" key="1">
    <source>
        <dbReference type="EMBL" id="NYZ20696.1"/>
    </source>
</evidence>
<organism evidence="1 2">
    <name type="scientific">Azospirillum oleiclasticum</name>
    <dbReference type="NCBI Taxonomy" id="2735135"/>
    <lineage>
        <taxon>Bacteria</taxon>
        <taxon>Pseudomonadati</taxon>
        <taxon>Pseudomonadota</taxon>
        <taxon>Alphaproteobacteria</taxon>
        <taxon>Rhodospirillales</taxon>
        <taxon>Azospirillaceae</taxon>
        <taxon>Azospirillum</taxon>
    </lineage>
</organism>
<proteinExistence type="predicted"/>
<gene>
    <name evidence="1" type="ORF">HND93_13325</name>
</gene>